<evidence type="ECO:0000313" key="5">
    <source>
        <dbReference type="EMBL" id="MFB9751380.1"/>
    </source>
</evidence>
<keyword evidence="1" id="KW-0328">Glycosyltransferase</keyword>
<keyword evidence="2" id="KW-0808">Transferase</keyword>
<dbReference type="Proteomes" id="UP001589619">
    <property type="component" value="Unassembled WGS sequence"/>
</dbReference>
<evidence type="ECO:0000259" key="4">
    <source>
        <dbReference type="Pfam" id="PF04577"/>
    </source>
</evidence>
<keyword evidence="6" id="KW-1185">Reference proteome</keyword>
<comment type="caution">
    <text evidence="5">The sequence shown here is derived from an EMBL/GenBank/DDBJ whole genome shotgun (WGS) entry which is preliminary data.</text>
</comment>
<evidence type="ECO:0000313" key="6">
    <source>
        <dbReference type="Proteomes" id="UP001589619"/>
    </source>
</evidence>
<accession>A0ABV5VSW9</accession>
<dbReference type="RefSeq" id="WP_344911796.1">
    <property type="nucleotide sequence ID" value="NZ_BAAAYO010000010.1"/>
</dbReference>
<organism evidence="5 6">
    <name type="scientific">Paenibacillus hodogayensis</name>
    <dbReference type="NCBI Taxonomy" id="279208"/>
    <lineage>
        <taxon>Bacteria</taxon>
        <taxon>Bacillati</taxon>
        <taxon>Bacillota</taxon>
        <taxon>Bacilli</taxon>
        <taxon>Bacillales</taxon>
        <taxon>Paenibacillaceae</taxon>
        <taxon>Paenibacillus</taxon>
    </lineage>
</organism>
<keyword evidence="3" id="KW-0325">Glycoprotein</keyword>
<protein>
    <submittedName>
        <fullName evidence="5">DUF563 domain-containing protein</fullName>
    </submittedName>
</protein>
<name>A0ABV5VSW9_9BACL</name>
<reference evidence="5 6" key="1">
    <citation type="submission" date="2024-09" db="EMBL/GenBank/DDBJ databases">
        <authorList>
            <person name="Sun Q."/>
            <person name="Mori K."/>
        </authorList>
    </citation>
    <scope>NUCLEOTIDE SEQUENCE [LARGE SCALE GENOMIC DNA]</scope>
    <source>
        <strain evidence="5 6">JCM 12520</strain>
    </source>
</reference>
<dbReference type="InterPro" id="IPR007657">
    <property type="entry name" value="Glycosyltransferase_61"/>
</dbReference>
<evidence type="ECO:0000256" key="1">
    <source>
        <dbReference type="ARBA" id="ARBA00022676"/>
    </source>
</evidence>
<dbReference type="Pfam" id="PF04577">
    <property type="entry name" value="Glyco_transf_61"/>
    <property type="match status" value="1"/>
</dbReference>
<dbReference type="PANTHER" id="PTHR20961">
    <property type="entry name" value="GLYCOSYLTRANSFERASE"/>
    <property type="match status" value="1"/>
</dbReference>
<feature type="domain" description="Glycosyltransferase 61 catalytic" evidence="4">
    <location>
        <begin position="136"/>
        <end position="315"/>
    </location>
</feature>
<proteinExistence type="predicted"/>
<dbReference type="InterPro" id="IPR049625">
    <property type="entry name" value="Glyco_transf_61_cat"/>
</dbReference>
<gene>
    <name evidence="5" type="ORF">ACFFNY_07355</name>
</gene>
<evidence type="ECO:0000256" key="2">
    <source>
        <dbReference type="ARBA" id="ARBA00022679"/>
    </source>
</evidence>
<sequence>MREVPTGVHDTLMDWIREAQAAGAKDSALSRVLFPARSHRLTVPHTVDPALHPVFAERLLRVPEAYVGVIPGGRFWADKDDAAAVITPDNKLIRDVSLNFLIPDWPHPVFRRRQLGEPMHRAETVAVVTFVWSRNYFHWMTDVIGRIRLLEASGLSIDKYIIAGGETAPFQLETLAMLGIGPERIIRANEGLHLQAERLVVPSLRPYRLLPFTVNPLPRWSVEYMRERLTQAVRPEPLGGYERIYISRGDAKHRRVLNEPDVVRLLAAHGFRTVALSGMKVAEQIRLFASARTIVAPHGASLTNLMFCRPGTRVVDIFAPNYMYPCFWHISSYTGLDYYYLIGQGRRLTAQEGVGLVGHVHDDLTVDLAQLAAMLRLLGP</sequence>
<evidence type="ECO:0000256" key="3">
    <source>
        <dbReference type="ARBA" id="ARBA00023180"/>
    </source>
</evidence>
<dbReference type="EMBL" id="JBHMAG010000007">
    <property type="protein sequence ID" value="MFB9751380.1"/>
    <property type="molecule type" value="Genomic_DNA"/>
</dbReference>